<dbReference type="NCBIfam" id="TIGR00071">
    <property type="entry name" value="hisT_truA"/>
    <property type="match status" value="1"/>
</dbReference>
<dbReference type="InterPro" id="IPR020103">
    <property type="entry name" value="PsdUridine_synth_cat_dom_sf"/>
</dbReference>
<dbReference type="InterPro" id="IPR001406">
    <property type="entry name" value="PsdUridine_synth_TruA"/>
</dbReference>
<dbReference type="Pfam" id="PF01416">
    <property type="entry name" value="PseudoU_synth_1"/>
    <property type="match status" value="2"/>
</dbReference>
<evidence type="ECO:0000256" key="6">
    <source>
        <dbReference type="PIRSR" id="PIRSR001430-2"/>
    </source>
</evidence>
<comment type="subunit">
    <text evidence="4">Homodimer.</text>
</comment>
<dbReference type="Gene3D" id="3.30.70.660">
    <property type="entry name" value="Pseudouridine synthase I, catalytic domain, C-terminal subdomain"/>
    <property type="match status" value="1"/>
</dbReference>
<dbReference type="GO" id="GO:0160147">
    <property type="term" value="F:tRNA pseudouridine(38-40) synthase activity"/>
    <property type="evidence" value="ECO:0007669"/>
    <property type="project" value="UniProtKB-EC"/>
</dbReference>
<protein>
    <recommendedName>
        <fullName evidence="4">tRNA pseudouridine synthase A</fullName>
        <ecNumber evidence="4">5.4.99.12</ecNumber>
    </recommendedName>
    <alternativeName>
        <fullName evidence="4">tRNA pseudouridine(38-40) synthase</fullName>
    </alternativeName>
    <alternativeName>
        <fullName evidence="4">tRNA pseudouridylate synthase I</fullName>
    </alternativeName>
    <alternativeName>
        <fullName evidence="4">tRNA-uridine isomerase I</fullName>
    </alternativeName>
</protein>
<dbReference type="InterPro" id="IPR020094">
    <property type="entry name" value="TruA/RsuA/RluB/E/F_N"/>
</dbReference>
<comment type="similarity">
    <text evidence="1 4 7">Belongs to the tRNA pseudouridine synthase TruA family.</text>
</comment>
<comment type="caution">
    <text evidence="9">The sequence shown here is derived from an EMBL/GenBank/DDBJ whole genome shotgun (WGS) entry which is preliminary data.</text>
</comment>
<evidence type="ECO:0000256" key="3">
    <source>
        <dbReference type="ARBA" id="ARBA00023235"/>
    </source>
</evidence>
<dbReference type="AlphaFoldDB" id="A0A4Y8VL77"/>
<feature type="binding site" evidence="4 6">
    <location>
        <position position="131"/>
    </location>
    <ligand>
        <name>substrate</name>
    </ligand>
</feature>
<comment type="function">
    <text evidence="4">Formation of pseudouridine at positions 38, 39 and 40 in the anticodon stem and loop of transfer RNAs.</text>
</comment>
<dbReference type="GeneID" id="302995314"/>
<dbReference type="HAMAP" id="MF_00171">
    <property type="entry name" value="TruA"/>
    <property type="match status" value="1"/>
</dbReference>
<dbReference type="EMBL" id="SGVY01000018">
    <property type="protein sequence ID" value="TFH81093.1"/>
    <property type="molecule type" value="Genomic_DNA"/>
</dbReference>
<gene>
    <name evidence="4 9" type="primary">truA</name>
    <name evidence="9" type="ORF">EXN75_08430</name>
</gene>
<evidence type="ECO:0000256" key="1">
    <source>
        <dbReference type="ARBA" id="ARBA00009375"/>
    </source>
</evidence>
<comment type="caution">
    <text evidence="4">Lacks conserved residue(s) required for the propagation of feature annotation.</text>
</comment>
<dbReference type="InterPro" id="IPR020095">
    <property type="entry name" value="PsdUridine_synth_TruA_C"/>
</dbReference>
<dbReference type="SUPFAM" id="SSF55120">
    <property type="entry name" value="Pseudouridine synthase"/>
    <property type="match status" value="1"/>
</dbReference>
<dbReference type="PANTHER" id="PTHR11142">
    <property type="entry name" value="PSEUDOURIDYLATE SYNTHASE"/>
    <property type="match status" value="1"/>
</dbReference>
<sequence>MSRYFITFSYDGTNYHGWQIQPNANTVQQELQRALSILLRKEIEVVGAGRTDTGVHARKMAAHFDWEHKDQAALSSDEEKDMSAKKELLPISCDQMVYRLNRILPRDISVWDVFPVADDMHARFSATSRTYHYYIHTRKDPFERHFSLQINYPLDFNKMNEAAKYFLQHEDYAAFCKAGGDNKTTICHVTEAKWVQTSPTSWYFEITANRFLRNMVRAVVGTLIDVGRGKISMNQFLEILHQGTRSDAGESMPGNALFLEDVSYPEL</sequence>
<evidence type="ECO:0000256" key="5">
    <source>
        <dbReference type="PIRSR" id="PIRSR001430-1"/>
    </source>
</evidence>
<accession>A0A4Y8VL77</accession>
<dbReference type="GO" id="GO:0031119">
    <property type="term" value="P:tRNA pseudouridine synthesis"/>
    <property type="evidence" value="ECO:0007669"/>
    <property type="project" value="UniProtKB-UniRule"/>
</dbReference>
<dbReference type="InterPro" id="IPR020097">
    <property type="entry name" value="PsdUridine_synth_TruA_a/b_dom"/>
</dbReference>
<evidence type="ECO:0000313" key="10">
    <source>
        <dbReference type="Proteomes" id="UP000297872"/>
    </source>
</evidence>
<keyword evidence="10" id="KW-1185">Reference proteome</keyword>
<evidence type="ECO:0000259" key="8">
    <source>
        <dbReference type="Pfam" id="PF01416"/>
    </source>
</evidence>
<keyword evidence="2 4" id="KW-0819">tRNA processing</keyword>
<dbReference type="RefSeq" id="WP_134843456.1">
    <property type="nucleotide sequence ID" value="NZ_SGVY01000018.1"/>
</dbReference>
<evidence type="ECO:0000313" key="9">
    <source>
        <dbReference type="EMBL" id="TFH81093.1"/>
    </source>
</evidence>
<dbReference type="GO" id="GO:0003723">
    <property type="term" value="F:RNA binding"/>
    <property type="evidence" value="ECO:0007669"/>
    <property type="project" value="InterPro"/>
</dbReference>
<dbReference type="PIRSF" id="PIRSF001430">
    <property type="entry name" value="tRNA_psdUrid_synth"/>
    <property type="match status" value="1"/>
</dbReference>
<dbReference type="FunFam" id="3.30.70.580:FF:000001">
    <property type="entry name" value="tRNA pseudouridine synthase A"/>
    <property type="match status" value="1"/>
</dbReference>
<dbReference type="Gene3D" id="3.30.70.580">
    <property type="entry name" value="Pseudouridine synthase I, catalytic domain, N-terminal subdomain"/>
    <property type="match status" value="1"/>
</dbReference>
<dbReference type="PANTHER" id="PTHR11142:SF0">
    <property type="entry name" value="TRNA PSEUDOURIDINE SYNTHASE-LIKE 1"/>
    <property type="match status" value="1"/>
</dbReference>
<evidence type="ECO:0000256" key="2">
    <source>
        <dbReference type="ARBA" id="ARBA00022694"/>
    </source>
</evidence>
<dbReference type="EC" id="5.4.99.12" evidence="4"/>
<dbReference type="CDD" id="cd02570">
    <property type="entry name" value="PseudoU_synth_EcTruA"/>
    <property type="match status" value="1"/>
</dbReference>
<comment type="catalytic activity">
    <reaction evidence="4 7">
        <text>uridine(38/39/40) in tRNA = pseudouridine(38/39/40) in tRNA</text>
        <dbReference type="Rhea" id="RHEA:22376"/>
        <dbReference type="Rhea" id="RHEA-COMP:10085"/>
        <dbReference type="Rhea" id="RHEA-COMP:10087"/>
        <dbReference type="ChEBI" id="CHEBI:65314"/>
        <dbReference type="ChEBI" id="CHEBI:65315"/>
        <dbReference type="EC" id="5.4.99.12"/>
    </reaction>
</comment>
<dbReference type="Proteomes" id="UP000297872">
    <property type="component" value="Unassembled WGS sequence"/>
</dbReference>
<name>A0A4Y8VL77_9BACT</name>
<proteinExistence type="inferred from homology"/>
<evidence type="ECO:0000256" key="7">
    <source>
        <dbReference type="RuleBase" id="RU003792"/>
    </source>
</evidence>
<organism evidence="9 10">
    <name type="scientific">Segatella hominis</name>
    <dbReference type="NCBI Taxonomy" id="2518605"/>
    <lineage>
        <taxon>Bacteria</taxon>
        <taxon>Pseudomonadati</taxon>
        <taxon>Bacteroidota</taxon>
        <taxon>Bacteroidia</taxon>
        <taxon>Bacteroidales</taxon>
        <taxon>Prevotellaceae</taxon>
        <taxon>Segatella</taxon>
    </lineage>
</organism>
<feature type="domain" description="Pseudouridine synthase I TruA alpha/beta" evidence="8">
    <location>
        <begin position="162"/>
        <end position="265"/>
    </location>
</feature>
<feature type="active site" description="Nucleophile" evidence="4 5">
    <location>
        <position position="52"/>
    </location>
</feature>
<evidence type="ECO:0000256" key="4">
    <source>
        <dbReference type="HAMAP-Rule" id="MF_00171"/>
    </source>
</evidence>
<keyword evidence="3 4" id="KW-0413">Isomerase</keyword>
<reference evidence="9 10" key="1">
    <citation type="submission" date="2019-02" db="EMBL/GenBank/DDBJ databases">
        <title>Draft Genome Sequence of the Prevotella sp. BCRC 81118, Isolated from Human Feces.</title>
        <authorList>
            <person name="Huang C.-H."/>
        </authorList>
    </citation>
    <scope>NUCLEOTIDE SEQUENCE [LARGE SCALE GENOMIC DNA]</scope>
    <source>
        <strain evidence="9 10">BCRC 81118</strain>
    </source>
</reference>
<dbReference type="OrthoDB" id="9811823at2"/>
<feature type="domain" description="Pseudouridine synthase I TruA alpha/beta" evidence="8">
    <location>
        <begin position="9"/>
        <end position="59"/>
    </location>
</feature>